<name>A0AA86XW20_9VIBR</name>
<evidence type="ECO:0000313" key="3">
    <source>
        <dbReference type="Proteomes" id="UP000041625"/>
    </source>
</evidence>
<reference evidence="2 3" key="1">
    <citation type="submission" date="2014-06" db="EMBL/GenBank/DDBJ databases">
        <authorList>
            <person name="Le Roux F."/>
        </authorList>
    </citation>
    <scope>NUCLEOTIDE SEQUENCE [LARGE SCALE GENOMIC DNA]</scope>
    <source>
        <strain evidence="2 3">J2-31</strain>
    </source>
</reference>
<comment type="caution">
    <text evidence="2">The sequence shown here is derived from an EMBL/GenBank/DDBJ whole genome shotgun (WGS) entry which is preliminary data.</text>
</comment>
<accession>A0AA86XW20</accession>
<sequence>MSSQAINKMKAITKISDPKVVAKSREGGVAAKAMEGTVNSPTPKIPRNKPVIPREEPASL</sequence>
<protein>
    <submittedName>
        <fullName evidence="2">Uncharacterized protein</fullName>
    </submittedName>
</protein>
<dbReference type="EMBL" id="CCKJ01000144">
    <property type="protein sequence ID" value="CDT96666.1"/>
    <property type="molecule type" value="Genomic_DNA"/>
</dbReference>
<evidence type="ECO:0000313" key="2">
    <source>
        <dbReference type="EMBL" id="CDT96666.1"/>
    </source>
</evidence>
<dbReference type="AlphaFoldDB" id="A0AA86XW20"/>
<evidence type="ECO:0000256" key="1">
    <source>
        <dbReference type="SAM" id="MobiDB-lite"/>
    </source>
</evidence>
<organism evidence="2 3">
    <name type="scientific">Vibrio coralliirubri</name>
    <dbReference type="NCBI Taxonomy" id="1516159"/>
    <lineage>
        <taxon>Bacteria</taxon>
        <taxon>Pseudomonadati</taxon>
        <taxon>Pseudomonadota</taxon>
        <taxon>Gammaproteobacteria</taxon>
        <taxon>Vibrionales</taxon>
        <taxon>Vibrionaceae</taxon>
        <taxon>Vibrio</taxon>
    </lineage>
</organism>
<feature type="region of interest" description="Disordered" evidence="1">
    <location>
        <begin position="31"/>
        <end position="60"/>
    </location>
</feature>
<keyword evidence="3" id="KW-1185">Reference proteome</keyword>
<proteinExistence type="predicted"/>
<gene>
    <name evidence="2" type="ORF">VCR31J2_2280020</name>
</gene>
<dbReference type="Proteomes" id="UP000041625">
    <property type="component" value="Unassembled WGS sequence"/>
</dbReference>